<feature type="region of interest" description="Disordered" evidence="1">
    <location>
        <begin position="52"/>
        <end position="93"/>
    </location>
</feature>
<keyword evidence="3" id="KW-1185">Reference proteome</keyword>
<dbReference type="AlphaFoldDB" id="A0AAE0XRB3"/>
<dbReference type="Proteomes" id="UP001283361">
    <property type="component" value="Unassembled WGS sequence"/>
</dbReference>
<protein>
    <submittedName>
        <fullName evidence="2">Uncharacterized protein</fullName>
    </submittedName>
</protein>
<name>A0AAE0XRB3_9GAST</name>
<organism evidence="2 3">
    <name type="scientific">Elysia crispata</name>
    <name type="common">lettuce slug</name>
    <dbReference type="NCBI Taxonomy" id="231223"/>
    <lineage>
        <taxon>Eukaryota</taxon>
        <taxon>Metazoa</taxon>
        <taxon>Spiralia</taxon>
        <taxon>Lophotrochozoa</taxon>
        <taxon>Mollusca</taxon>
        <taxon>Gastropoda</taxon>
        <taxon>Heterobranchia</taxon>
        <taxon>Euthyneura</taxon>
        <taxon>Panpulmonata</taxon>
        <taxon>Sacoglossa</taxon>
        <taxon>Placobranchoidea</taxon>
        <taxon>Plakobranchidae</taxon>
        <taxon>Elysia</taxon>
    </lineage>
</organism>
<evidence type="ECO:0000256" key="1">
    <source>
        <dbReference type="SAM" id="MobiDB-lite"/>
    </source>
</evidence>
<sequence length="93" mass="10027">MSGDTESHVRLKGLAFLPQQIASLETKLCTFPRFAGTRVSIGGELRPRVIEPEQFTRAEPTVPDTSETGSDFPAVGGADVSPSSLFAHRNQRA</sequence>
<gene>
    <name evidence="2" type="ORF">RRG08_033284</name>
</gene>
<evidence type="ECO:0000313" key="2">
    <source>
        <dbReference type="EMBL" id="KAK3705318.1"/>
    </source>
</evidence>
<evidence type="ECO:0000313" key="3">
    <source>
        <dbReference type="Proteomes" id="UP001283361"/>
    </source>
</evidence>
<dbReference type="EMBL" id="JAWDGP010007772">
    <property type="protein sequence ID" value="KAK3705318.1"/>
    <property type="molecule type" value="Genomic_DNA"/>
</dbReference>
<accession>A0AAE0XRB3</accession>
<proteinExistence type="predicted"/>
<reference evidence="2" key="1">
    <citation type="journal article" date="2023" name="G3 (Bethesda)">
        <title>A reference genome for the long-term kleptoplast-retaining sea slug Elysia crispata morphotype clarki.</title>
        <authorList>
            <person name="Eastman K.E."/>
            <person name="Pendleton A.L."/>
            <person name="Shaikh M.A."/>
            <person name="Suttiyut T."/>
            <person name="Ogas R."/>
            <person name="Tomko P."/>
            <person name="Gavelis G."/>
            <person name="Widhalm J.R."/>
            <person name="Wisecaver J.H."/>
        </authorList>
    </citation>
    <scope>NUCLEOTIDE SEQUENCE</scope>
    <source>
        <strain evidence="2">ECLA1</strain>
    </source>
</reference>
<comment type="caution">
    <text evidence="2">The sequence shown here is derived from an EMBL/GenBank/DDBJ whole genome shotgun (WGS) entry which is preliminary data.</text>
</comment>